<comment type="caution">
    <text evidence="1">The sequence shown here is derived from an EMBL/GenBank/DDBJ whole genome shotgun (WGS) entry which is preliminary data.</text>
</comment>
<organism evidence="1 2">
    <name type="scientific">Sporothrix stenoceras</name>
    <dbReference type="NCBI Taxonomy" id="5173"/>
    <lineage>
        <taxon>Eukaryota</taxon>
        <taxon>Fungi</taxon>
        <taxon>Dikarya</taxon>
        <taxon>Ascomycota</taxon>
        <taxon>Pezizomycotina</taxon>
        <taxon>Sordariomycetes</taxon>
        <taxon>Sordariomycetidae</taxon>
        <taxon>Ophiostomatales</taxon>
        <taxon>Ophiostomataceae</taxon>
        <taxon>Sporothrix</taxon>
    </lineage>
</organism>
<evidence type="ECO:0000313" key="2">
    <source>
        <dbReference type="Proteomes" id="UP001583186"/>
    </source>
</evidence>
<accession>A0ABR3YJI4</accession>
<name>A0ABR3YJI4_9PEZI</name>
<sequence length="159" mass="17362">MAANNQNNALANANLQQTAAAFDVLKTTILQVLQAQVDEAMKEQRERLEIKDDAFHNFSHVPSPSENPTCERMFLVVLRNEHARCVLRLADARNQLAAAPTRLDGVASVLSPLPNETIAERDIRVTETLEGFFGKDVVEEAQKIIDDAAAAVALAAGQQ</sequence>
<keyword evidence="2" id="KW-1185">Reference proteome</keyword>
<dbReference type="EMBL" id="JAWCUI010000093">
    <property type="protein sequence ID" value="KAL1888377.1"/>
    <property type="molecule type" value="Genomic_DNA"/>
</dbReference>
<protein>
    <submittedName>
        <fullName evidence="1">Uncharacterized protein</fullName>
    </submittedName>
</protein>
<evidence type="ECO:0000313" key="1">
    <source>
        <dbReference type="EMBL" id="KAL1888377.1"/>
    </source>
</evidence>
<dbReference type="Proteomes" id="UP001583186">
    <property type="component" value="Unassembled WGS sequence"/>
</dbReference>
<reference evidence="1 2" key="1">
    <citation type="journal article" date="2024" name="IMA Fungus">
        <title>IMA Genome - F19 : A genome assembly and annotation guide to empower mycologists, including annotated draft genome sequences of Ceratocystis pirilliformis, Diaporthe australafricana, Fusarium ophioides, Paecilomyces lecythidis, and Sporothrix stenoceras.</title>
        <authorList>
            <person name="Aylward J."/>
            <person name="Wilson A.M."/>
            <person name="Visagie C.M."/>
            <person name="Spraker J."/>
            <person name="Barnes I."/>
            <person name="Buitendag C."/>
            <person name="Ceriani C."/>
            <person name="Del Mar Angel L."/>
            <person name="du Plessis D."/>
            <person name="Fuchs T."/>
            <person name="Gasser K."/>
            <person name="Kramer D."/>
            <person name="Li W."/>
            <person name="Munsamy K."/>
            <person name="Piso A."/>
            <person name="Price J.L."/>
            <person name="Sonnekus B."/>
            <person name="Thomas C."/>
            <person name="van der Nest A."/>
            <person name="van Dijk A."/>
            <person name="van Heerden A."/>
            <person name="van Vuuren N."/>
            <person name="Yilmaz N."/>
            <person name="Duong T.A."/>
            <person name="van der Merwe N.A."/>
            <person name="Wingfield M.J."/>
            <person name="Wingfield B.D."/>
        </authorList>
    </citation>
    <scope>NUCLEOTIDE SEQUENCE [LARGE SCALE GENOMIC DNA]</scope>
    <source>
        <strain evidence="1 2">CMW 5346</strain>
    </source>
</reference>
<gene>
    <name evidence="1" type="ORF">Sste5346_009584</name>
</gene>
<proteinExistence type="predicted"/>